<name>A0ABT2S7A3_9FIRM</name>
<protein>
    <submittedName>
        <fullName evidence="4">Helix-turn-helix domain-containing protein</fullName>
    </submittedName>
</protein>
<dbReference type="InterPro" id="IPR009057">
    <property type="entry name" value="Homeodomain-like_sf"/>
</dbReference>
<evidence type="ECO:0000259" key="3">
    <source>
        <dbReference type="Pfam" id="PF17853"/>
    </source>
</evidence>
<dbReference type="Gene3D" id="1.10.10.2840">
    <property type="entry name" value="PucR C-terminal helix-turn-helix domain"/>
    <property type="match status" value="1"/>
</dbReference>
<dbReference type="PANTHER" id="PTHR33744">
    <property type="entry name" value="CARBOHYDRATE DIACID REGULATOR"/>
    <property type="match status" value="1"/>
</dbReference>
<evidence type="ECO:0000313" key="4">
    <source>
        <dbReference type="EMBL" id="MCU6700470.1"/>
    </source>
</evidence>
<feature type="domain" description="CdaR GGDEF-like" evidence="3">
    <location>
        <begin position="130"/>
        <end position="246"/>
    </location>
</feature>
<reference evidence="4 5" key="1">
    <citation type="journal article" date="2021" name="ISME Commun">
        <title>Automated analysis of genomic sequences facilitates high-throughput and comprehensive description of bacteria.</title>
        <authorList>
            <person name="Hitch T.C.A."/>
        </authorList>
    </citation>
    <scope>NUCLEOTIDE SEQUENCE [LARGE SCALE GENOMIC DNA]</scope>
    <source>
        <strain evidence="4 5">Sanger_02</strain>
    </source>
</reference>
<dbReference type="PANTHER" id="PTHR33744:SF15">
    <property type="entry name" value="CARBOHYDRATE DIACID REGULATOR"/>
    <property type="match status" value="1"/>
</dbReference>
<gene>
    <name evidence="4" type="ORF">OCV65_09545</name>
</gene>
<comment type="caution">
    <text evidence="4">The sequence shown here is derived from an EMBL/GenBank/DDBJ whole genome shotgun (WGS) entry which is preliminary data.</text>
</comment>
<evidence type="ECO:0000259" key="2">
    <source>
        <dbReference type="Pfam" id="PF13556"/>
    </source>
</evidence>
<dbReference type="InterPro" id="IPR051448">
    <property type="entry name" value="CdaR-like_regulators"/>
</dbReference>
<dbReference type="InterPro" id="IPR042070">
    <property type="entry name" value="PucR_C-HTH_sf"/>
</dbReference>
<dbReference type="Proteomes" id="UP001207605">
    <property type="component" value="Unassembled WGS sequence"/>
</dbReference>
<keyword evidence="5" id="KW-1185">Reference proteome</keyword>
<feature type="domain" description="PucR C-terminal helix-turn-helix" evidence="2">
    <location>
        <begin position="298"/>
        <end position="353"/>
    </location>
</feature>
<dbReference type="Pfam" id="PF13556">
    <property type="entry name" value="HTH_30"/>
    <property type="match status" value="1"/>
</dbReference>
<evidence type="ECO:0000256" key="1">
    <source>
        <dbReference type="ARBA" id="ARBA00006754"/>
    </source>
</evidence>
<dbReference type="InterPro" id="IPR041522">
    <property type="entry name" value="CdaR_GGDEF"/>
</dbReference>
<accession>A0ABT2S7A3</accession>
<dbReference type="EMBL" id="JAOQJV010000012">
    <property type="protein sequence ID" value="MCU6700470.1"/>
    <property type="molecule type" value="Genomic_DNA"/>
</dbReference>
<dbReference type="Pfam" id="PF17853">
    <property type="entry name" value="GGDEF_2"/>
    <property type="match status" value="1"/>
</dbReference>
<proteinExistence type="inferred from homology"/>
<dbReference type="SUPFAM" id="SSF46689">
    <property type="entry name" value="Homeodomain-like"/>
    <property type="match status" value="1"/>
</dbReference>
<sequence length="364" mass="41527">MLTNQVIQKTIQDIKRVSGYEISLWGADGESVASSASESETLKDKVKSFIEDSEMEDISERADEETALFAIYADSTLEYVMALTGTGDDRMLAGRMGVIQVVGLMKACGEQMDKDRFIQNLLLDNLLVVDIYNRARKLHIANERRRVVFIVEPKDENDNLVLETMRGLYGMGTRDFVTAVDEGHIILVKELENKEDYPEILQMAKVIVDTLSMEAMVNVRVSYGTIVQELKEVSRSYKEADMALEVGRVFYGERGVLAYNELGIGRLVHQLPRSLCEMFLKEVLAVNATEMFDDEELVTVYAFFDNNLNISETARKLFIHRNTLVYRLEKIQRKTGLDVRVFEDALTFKIAVMVEKHLKYLNNQ</sequence>
<dbReference type="RefSeq" id="WP_262581836.1">
    <property type="nucleotide sequence ID" value="NZ_JAOQJV010000012.1"/>
</dbReference>
<evidence type="ECO:0000313" key="5">
    <source>
        <dbReference type="Proteomes" id="UP001207605"/>
    </source>
</evidence>
<comment type="similarity">
    <text evidence="1">Belongs to the CdaR family.</text>
</comment>
<dbReference type="InterPro" id="IPR025736">
    <property type="entry name" value="PucR_C-HTH_dom"/>
</dbReference>
<organism evidence="4 5">
    <name type="scientific">Dorea ammoniilytica</name>
    <dbReference type="NCBI Taxonomy" id="2981788"/>
    <lineage>
        <taxon>Bacteria</taxon>
        <taxon>Bacillati</taxon>
        <taxon>Bacillota</taxon>
        <taxon>Clostridia</taxon>
        <taxon>Lachnospirales</taxon>
        <taxon>Lachnospiraceae</taxon>
        <taxon>Dorea</taxon>
    </lineage>
</organism>